<dbReference type="EMBL" id="UZAM01006898">
    <property type="protein sequence ID" value="VDO95021.1"/>
    <property type="molecule type" value="Genomic_DNA"/>
</dbReference>
<dbReference type="WBParaSite" id="SBAD_0000172501-mRNA-1">
    <property type="protein sequence ID" value="SBAD_0000172501-mRNA-1"/>
    <property type="gene ID" value="SBAD_0000172501"/>
</dbReference>
<keyword evidence="2" id="KW-1185">Reference proteome</keyword>
<organism evidence="3">
    <name type="scientific">Soboliphyme baturini</name>
    <dbReference type="NCBI Taxonomy" id="241478"/>
    <lineage>
        <taxon>Eukaryota</taxon>
        <taxon>Metazoa</taxon>
        <taxon>Ecdysozoa</taxon>
        <taxon>Nematoda</taxon>
        <taxon>Enoplea</taxon>
        <taxon>Dorylaimia</taxon>
        <taxon>Dioctophymatida</taxon>
        <taxon>Dioctophymatoidea</taxon>
        <taxon>Soboliphymatidae</taxon>
        <taxon>Soboliphyme</taxon>
    </lineage>
</organism>
<protein>
    <submittedName>
        <fullName evidence="1 3">Uncharacterized protein</fullName>
    </submittedName>
</protein>
<name>A0A183IDF3_9BILA</name>
<proteinExistence type="predicted"/>
<dbReference type="AlphaFoldDB" id="A0A183IDF3"/>
<evidence type="ECO:0000313" key="2">
    <source>
        <dbReference type="Proteomes" id="UP000270296"/>
    </source>
</evidence>
<evidence type="ECO:0000313" key="3">
    <source>
        <dbReference type="WBParaSite" id="SBAD_0000172501-mRNA-1"/>
    </source>
</evidence>
<gene>
    <name evidence="1" type="ORF">SBAD_LOCUS1647</name>
</gene>
<dbReference type="Proteomes" id="UP000270296">
    <property type="component" value="Unassembled WGS sequence"/>
</dbReference>
<reference evidence="1 2" key="2">
    <citation type="submission" date="2018-11" db="EMBL/GenBank/DDBJ databases">
        <authorList>
            <consortium name="Pathogen Informatics"/>
        </authorList>
    </citation>
    <scope>NUCLEOTIDE SEQUENCE [LARGE SCALE GENOMIC DNA]</scope>
</reference>
<sequence>MSGEGKLDELIYKARHYKLDILAATEADFSGKRTQYLQDGWSCLRPGHAVDYAVQMSSQAQGRRHFLASDRFVLLRIHNDGDNDCRNAVRIKSESLSPSPYSDGVAPRPHSPRCGRRSLTHRSLLSSFAPSILLAALLSCCDSSVVLNPNGRGAAWRVASEEEAEAEEEAQGSISEIICYLILVSRRCTPRLVSVDGRRSAAAARAWYSST</sequence>
<reference evidence="3" key="1">
    <citation type="submission" date="2016-06" db="UniProtKB">
        <authorList>
            <consortium name="WormBaseParasite"/>
        </authorList>
    </citation>
    <scope>IDENTIFICATION</scope>
</reference>
<accession>A0A183IDF3</accession>
<evidence type="ECO:0000313" key="1">
    <source>
        <dbReference type="EMBL" id="VDO95021.1"/>
    </source>
</evidence>